<dbReference type="InterPro" id="IPR036397">
    <property type="entry name" value="RNaseH_sf"/>
</dbReference>
<dbReference type="EMBL" id="JACGCM010000671">
    <property type="protein sequence ID" value="KAF6168884.1"/>
    <property type="molecule type" value="Genomic_DNA"/>
</dbReference>
<accession>A0A7J7NPI1</accession>
<protein>
    <recommendedName>
        <fullName evidence="3">RNase H type-1 domain-containing protein</fullName>
    </recommendedName>
</protein>
<keyword evidence="2" id="KW-1185">Reference proteome</keyword>
<reference evidence="1 2" key="1">
    <citation type="journal article" date="2020" name="IScience">
        <title>Genome Sequencing of the Endangered Kingdonia uniflora (Circaeasteraceae, Ranunculales) Reveals Potential Mechanisms of Evolutionary Specialization.</title>
        <authorList>
            <person name="Sun Y."/>
            <person name="Deng T."/>
            <person name="Zhang A."/>
            <person name="Moore M.J."/>
            <person name="Landis J.B."/>
            <person name="Lin N."/>
            <person name="Zhang H."/>
            <person name="Zhang X."/>
            <person name="Huang J."/>
            <person name="Zhang X."/>
            <person name="Sun H."/>
            <person name="Wang H."/>
        </authorList>
    </citation>
    <scope>NUCLEOTIDE SEQUENCE [LARGE SCALE GENOMIC DNA]</scope>
    <source>
        <strain evidence="1">TB1705</strain>
        <tissue evidence="1">Leaf</tissue>
    </source>
</reference>
<evidence type="ECO:0000313" key="2">
    <source>
        <dbReference type="Proteomes" id="UP000541444"/>
    </source>
</evidence>
<dbReference type="Gene3D" id="3.30.420.10">
    <property type="entry name" value="Ribonuclease H-like superfamily/Ribonuclease H"/>
    <property type="match status" value="1"/>
</dbReference>
<name>A0A7J7NPI1_9MAGN</name>
<dbReference type="AlphaFoldDB" id="A0A7J7NPI1"/>
<dbReference type="Proteomes" id="UP000541444">
    <property type="component" value="Unassembled WGS sequence"/>
</dbReference>
<organism evidence="1 2">
    <name type="scientific">Kingdonia uniflora</name>
    <dbReference type="NCBI Taxonomy" id="39325"/>
    <lineage>
        <taxon>Eukaryota</taxon>
        <taxon>Viridiplantae</taxon>
        <taxon>Streptophyta</taxon>
        <taxon>Embryophyta</taxon>
        <taxon>Tracheophyta</taxon>
        <taxon>Spermatophyta</taxon>
        <taxon>Magnoliopsida</taxon>
        <taxon>Ranunculales</taxon>
        <taxon>Circaeasteraceae</taxon>
        <taxon>Kingdonia</taxon>
    </lineage>
</organism>
<gene>
    <name evidence="1" type="ORF">GIB67_038381</name>
</gene>
<evidence type="ECO:0000313" key="1">
    <source>
        <dbReference type="EMBL" id="KAF6168884.1"/>
    </source>
</evidence>
<proteinExistence type="predicted"/>
<sequence length="110" mass="12418">MWLVMMTWGIWERETTNHFFLTSTYVVEIWGWAMQGWSHDFMFGGAKRKSPEVKTCYWDLPEEEVVKANCDGASRGNSGKGGYGIVFRDSQSDLKGVLVHGLGTVSSYIA</sequence>
<dbReference type="OrthoDB" id="1304844at2759"/>
<comment type="caution">
    <text evidence="1">The sequence shown here is derived from an EMBL/GenBank/DDBJ whole genome shotgun (WGS) entry which is preliminary data.</text>
</comment>
<dbReference type="InterPro" id="IPR012337">
    <property type="entry name" value="RNaseH-like_sf"/>
</dbReference>
<evidence type="ECO:0008006" key="3">
    <source>
        <dbReference type="Google" id="ProtNLM"/>
    </source>
</evidence>
<dbReference type="GO" id="GO:0003676">
    <property type="term" value="F:nucleic acid binding"/>
    <property type="evidence" value="ECO:0007669"/>
    <property type="project" value="InterPro"/>
</dbReference>
<dbReference type="SUPFAM" id="SSF53098">
    <property type="entry name" value="Ribonuclease H-like"/>
    <property type="match status" value="1"/>
</dbReference>